<feature type="compositionally biased region" description="Polar residues" evidence="1">
    <location>
        <begin position="105"/>
        <end position="116"/>
    </location>
</feature>
<feature type="region of interest" description="Disordered" evidence="1">
    <location>
        <begin position="1"/>
        <end position="50"/>
    </location>
</feature>
<evidence type="ECO:0000313" key="3">
    <source>
        <dbReference type="Proteomes" id="UP000282597"/>
    </source>
</evidence>
<dbReference type="AlphaFoldDB" id="A0A2Z6EYH1"/>
<feature type="region of interest" description="Disordered" evidence="1">
    <location>
        <begin position="238"/>
        <end position="320"/>
    </location>
</feature>
<proteinExistence type="predicted"/>
<feature type="compositionally biased region" description="Polar residues" evidence="1">
    <location>
        <begin position="1"/>
        <end position="12"/>
    </location>
</feature>
<dbReference type="Proteomes" id="UP000282597">
    <property type="component" value="Chromosome"/>
</dbReference>
<reference evidence="2 3" key="1">
    <citation type="journal article" date="2018" name="Microbes Environ.">
        <title>Comparative Genomic Insights into Endofungal Lifestyles of Two Bacterial Endosymbionts, Mycoavidus cysteinexigens and Burkholderia rhizoxinica.</title>
        <authorList>
            <person name="Sharmin D."/>
            <person name="Guo Y."/>
            <person name="Nishizawa T."/>
            <person name="Ohshima S."/>
            <person name="Sato Y."/>
            <person name="Takashima Y."/>
            <person name="Narisawa K."/>
            <person name="Ohta H."/>
        </authorList>
    </citation>
    <scope>NUCLEOTIDE SEQUENCE [LARGE SCALE GENOMIC DNA]</scope>
    <source>
        <strain evidence="2 3">B1-EB</strain>
    </source>
</reference>
<name>A0A2Z6EYH1_9BURK</name>
<dbReference type="RefSeq" id="WP_045364532.1">
    <property type="nucleotide sequence ID" value="NZ_AP018150.1"/>
</dbReference>
<keyword evidence="3" id="KW-1185">Reference proteome</keyword>
<feature type="compositionally biased region" description="Low complexity" evidence="1">
    <location>
        <begin position="252"/>
        <end position="283"/>
    </location>
</feature>
<feature type="compositionally biased region" description="Low complexity" evidence="1">
    <location>
        <begin position="302"/>
        <end position="314"/>
    </location>
</feature>
<feature type="region of interest" description="Disordered" evidence="1">
    <location>
        <begin position="84"/>
        <end position="122"/>
    </location>
</feature>
<dbReference type="KEGG" id="mcys:MCB1EB_2024"/>
<feature type="compositionally biased region" description="Polar residues" evidence="1">
    <location>
        <begin position="20"/>
        <end position="34"/>
    </location>
</feature>
<accession>A0A2Z6EYH1</accession>
<gene>
    <name evidence="2" type="ORF">MCB1EB_2024</name>
</gene>
<sequence>MLNVKFHSNLTLPDSKIHQKNTPTSTPNTPQRTPSGFAFKDHSDLKGLGGKPKSLQVNFFNAGIKPKQSKLLASSGAQAKYGQPPPAYLATGMSGASHSEKKFSTQDMNASSSLTTHHGDPVKTEELTNALSGMQTRNLTLAQAMPLYIKLANQKDLTKGQMAAKTKLGMMLQKQLQNPNVSWKDVVGNLADSPLNLASLKDLKGAIEAEPNKYGALTPAILLKVDKGIAEERSKNTFFEEGSQSEQPPPSYQATQSQQAPPSYQASQSQQAPPSYQAVQSQQSPPPYQATGTSNASHSKKSSTQNTKASSSSTISHGGQEKAEKLIFALGGMRTKSLTLAEAMPLYVELVNQKGLTQGQIKAKTKLGTMLHGLLQERIQDRRARWTHVVGDLAGTPPNLASLKKLKSAIEAEPNKYGALTPTILLNVEKGIAEKRSINAFIEKASALTSEKDYASLTKEYASLMRTLTNENSKNKVNEAMATVKEKLGKDYPKIGLNLVR</sequence>
<evidence type="ECO:0000256" key="1">
    <source>
        <dbReference type="SAM" id="MobiDB-lite"/>
    </source>
</evidence>
<protein>
    <submittedName>
        <fullName evidence="2">Uncharacterized protein</fullName>
    </submittedName>
</protein>
<organism evidence="2 3">
    <name type="scientific">Mycoavidus cysteinexigens</name>
    <dbReference type="NCBI Taxonomy" id="1553431"/>
    <lineage>
        <taxon>Bacteria</taxon>
        <taxon>Pseudomonadati</taxon>
        <taxon>Pseudomonadota</taxon>
        <taxon>Betaproteobacteria</taxon>
        <taxon>Burkholderiales</taxon>
        <taxon>Burkholderiaceae</taxon>
        <taxon>Mycoavidus</taxon>
    </lineage>
</organism>
<dbReference type="EMBL" id="AP018150">
    <property type="protein sequence ID" value="BBE10185.1"/>
    <property type="molecule type" value="Genomic_DNA"/>
</dbReference>
<evidence type="ECO:0000313" key="2">
    <source>
        <dbReference type="EMBL" id="BBE10185.1"/>
    </source>
</evidence>